<reference evidence="3" key="1">
    <citation type="submission" date="2025-08" db="UniProtKB">
        <authorList>
            <consortium name="RefSeq"/>
        </authorList>
    </citation>
    <scope>IDENTIFICATION</scope>
    <source>
        <tissue evidence="3">Leaves</tissue>
    </source>
</reference>
<proteinExistence type="predicted"/>
<dbReference type="Pfam" id="PF14214">
    <property type="entry name" value="Helitron_like_N"/>
    <property type="match status" value="1"/>
</dbReference>
<evidence type="ECO:0000313" key="2">
    <source>
        <dbReference type="Proteomes" id="UP001652660"/>
    </source>
</evidence>
<dbReference type="PANTHER" id="PTHR45786:SF75">
    <property type="entry name" value="ATP-DEPENDENT DNA HELICASE"/>
    <property type="match status" value="1"/>
</dbReference>
<sequence>MSAREYYCYRLQMRDNDDSMLVHSLKLLQQFVVGTYIKIETSRLDFHRKQQNGIRTEILQGIMDSVAIGQIEGSTVGRRIVLLASFVSCPRDMRWRYLDAMTLVQKYRKFDIFLTMTCNPMRKEIQDNFQFYEKSQDRPNLLARVFRAKFEMLKVELLKKQIFGEVATGVYVIEFQKHGFSYAHLLLIIKLGSKLLNPESYDKLCLLKYLILTKIGIYICL</sequence>
<accession>A0ABM4UYJ5</accession>
<feature type="domain" description="Helitron helicase-like" evidence="1">
    <location>
        <begin position="6"/>
        <end position="187"/>
    </location>
</feature>
<evidence type="ECO:0000313" key="3">
    <source>
        <dbReference type="RefSeq" id="XP_071912356.1"/>
    </source>
</evidence>
<keyword evidence="2" id="KW-1185">Reference proteome</keyword>
<protein>
    <recommendedName>
        <fullName evidence="1">Helitron helicase-like domain-containing protein</fullName>
    </recommendedName>
</protein>
<dbReference type="RefSeq" id="XP_071912356.1">
    <property type="nucleotide sequence ID" value="XM_072056255.1"/>
</dbReference>
<gene>
    <name evidence="3" type="primary">LOC140009915</name>
</gene>
<organism evidence="2 3">
    <name type="scientific">Coffea arabica</name>
    <name type="common">Arabian coffee</name>
    <dbReference type="NCBI Taxonomy" id="13443"/>
    <lineage>
        <taxon>Eukaryota</taxon>
        <taxon>Viridiplantae</taxon>
        <taxon>Streptophyta</taxon>
        <taxon>Embryophyta</taxon>
        <taxon>Tracheophyta</taxon>
        <taxon>Spermatophyta</taxon>
        <taxon>Magnoliopsida</taxon>
        <taxon>eudicotyledons</taxon>
        <taxon>Gunneridae</taxon>
        <taxon>Pentapetalae</taxon>
        <taxon>asterids</taxon>
        <taxon>lamiids</taxon>
        <taxon>Gentianales</taxon>
        <taxon>Rubiaceae</taxon>
        <taxon>Ixoroideae</taxon>
        <taxon>Gardenieae complex</taxon>
        <taxon>Bertiereae - Coffeeae clade</taxon>
        <taxon>Coffeeae</taxon>
        <taxon>Coffea</taxon>
    </lineage>
</organism>
<dbReference type="InterPro" id="IPR025476">
    <property type="entry name" value="Helitron_helicase-like"/>
</dbReference>
<name>A0ABM4UYJ5_COFAR</name>
<dbReference type="GeneID" id="140009915"/>
<dbReference type="Proteomes" id="UP001652660">
    <property type="component" value="Chromosome 6e"/>
</dbReference>
<dbReference type="PANTHER" id="PTHR45786">
    <property type="entry name" value="DNA BINDING PROTEIN-LIKE"/>
    <property type="match status" value="1"/>
</dbReference>
<evidence type="ECO:0000259" key="1">
    <source>
        <dbReference type="Pfam" id="PF14214"/>
    </source>
</evidence>